<comment type="caution">
    <text evidence="1">The sequence shown here is derived from an EMBL/GenBank/DDBJ whole genome shotgun (WGS) entry which is preliminary data.</text>
</comment>
<protein>
    <submittedName>
        <fullName evidence="1">Ferritin-like domain-containing protein</fullName>
    </submittedName>
</protein>
<dbReference type="RefSeq" id="WP_159582617.1">
    <property type="nucleotide sequence ID" value="NZ_JBIPKE010000016.1"/>
</dbReference>
<organism evidence="1 2">
    <name type="scientific">Marinoscillum luteum</name>
    <dbReference type="NCBI Taxonomy" id="861051"/>
    <lineage>
        <taxon>Bacteria</taxon>
        <taxon>Pseudomonadati</taxon>
        <taxon>Bacteroidota</taxon>
        <taxon>Cytophagia</taxon>
        <taxon>Cytophagales</taxon>
        <taxon>Reichenbachiellaceae</taxon>
        <taxon>Marinoscillum</taxon>
    </lineage>
</organism>
<dbReference type="Proteomes" id="UP001610063">
    <property type="component" value="Unassembled WGS sequence"/>
</dbReference>
<keyword evidence="2" id="KW-1185">Reference proteome</keyword>
<name>A0ABW7N8U8_9BACT</name>
<dbReference type="InterPro" id="IPR012347">
    <property type="entry name" value="Ferritin-like"/>
</dbReference>
<dbReference type="PANTHER" id="PTHR30565">
    <property type="entry name" value="PROTEIN YCIF"/>
    <property type="match status" value="1"/>
</dbReference>
<dbReference type="InterPro" id="IPR047114">
    <property type="entry name" value="YciF"/>
</dbReference>
<proteinExistence type="predicted"/>
<gene>
    <name evidence="1" type="ORF">ACHKAR_10970</name>
</gene>
<reference evidence="1 2" key="1">
    <citation type="journal article" date="2013" name="Int. J. Syst. Evol. Microbiol.">
        <title>Marinoscillum luteum sp. nov., isolated from marine sediment.</title>
        <authorList>
            <person name="Cha I.T."/>
            <person name="Park S.J."/>
            <person name="Kim S.J."/>
            <person name="Kim J.G."/>
            <person name="Jung M.Y."/>
            <person name="Shin K.S."/>
            <person name="Kwon K.K."/>
            <person name="Yang S.H."/>
            <person name="Seo Y.S."/>
            <person name="Rhee S.K."/>
        </authorList>
    </citation>
    <scope>NUCLEOTIDE SEQUENCE [LARGE SCALE GENOMIC DNA]</scope>
    <source>
        <strain evidence="1 2">KCTC 23939</strain>
    </source>
</reference>
<sequence>MKKILDLNDLMVEQLRELYDAEIQLVPFLEKMRLLATNHLLVKLITKYQRTTDDNHWVLKQVFNDLFMQKRGEKNAAVRLMEDQTLEILERCATPEVKDAAIIISLQHIMHFKIASYGAVATYANIMGLYGDASKLHMLVELEKKIDRQLAMLADGEVDRKAFNYQLN</sequence>
<dbReference type="PANTHER" id="PTHR30565:SF9">
    <property type="entry name" value="PROTEIN YCIF"/>
    <property type="match status" value="1"/>
</dbReference>
<evidence type="ECO:0000313" key="2">
    <source>
        <dbReference type="Proteomes" id="UP001610063"/>
    </source>
</evidence>
<accession>A0ABW7N8U8</accession>
<dbReference type="SUPFAM" id="SSF47240">
    <property type="entry name" value="Ferritin-like"/>
    <property type="match status" value="1"/>
</dbReference>
<dbReference type="InterPro" id="IPR010287">
    <property type="entry name" value="DUF892_YciF-like"/>
</dbReference>
<dbReference type="EMBL" id="JBIPKE010000016">
    <property type="protein sequence ID" value="MFH6983968.1"/>
    <property type="molecule type" value="Genomic_DNA"/>
</dbReference>
<dbReference type="Gene3D" id="1.20.1260.10">
    <property type="match status" value="1"/>
</dbReference>
<evidence type="ECO:0000313" key="1">
    <source>
        <dbReference type="EMBL" id="MFH6983968.1"/>
    </source>
</evidence>
<dbReference type="InterPro" id="IPR009078">
    <property type="entry name" value="Ferritin-like_SF"/>
</dbReference>
<dbReference type="Pfam" id="PF05974">
    <property type="entry name" value="DUF892"/>
    <property type="match status" value="1"/>
</dbReference>